<keyword evidence="2" id="KW-1185">Reference proteome</keyword>
<accession>A0ABS9QW84</accession>
<gene>
    <name evidence="1" type="ORF">H9J30_11910</name>
</gene>
<sequence length="66" mass="7658">MLNVNSESWQAVKKRLLKDREELLESLINDMSEIATAKIRGKIEMIDEIIRLYPNDLKKQAQAADE</sequence>
<dbReference type="RefSeq" id="WP_240131234.1">
    <property type="nucleotide sequence ID" value="NZ_JACSDI010000007.1"/>
</dbReference>
<proteinExistence type="predicted"/>
<dbReference type="Proteomes" id="UP000829384">
    <property type="component" value="Unassembled WGS sequence"/>
</dbReference>
<dbReference type="EMBL" id="JACSDI010000007">
    <property type="protein sequence ID" value="MCG9964616.1"/>
    <property type="molecule type" value="Genomic_DNA"/>
</dbReference>
<protein>
    <submittedName>
        <fullName evidence="1">Uncharacterized protein</fullName>
    </submittedName>
</protein>
<evidence type="ECO:0000313" key="1">
    <source>
        <dbReference type="EMBL" id="MCG9964616.1"/>
    </source>
</evidence>
<organism evidence="1 2">
    <name type="scientific">Shewanella cutis</name>
    <dbReference type="NCBI Taxonomy" id="2766780"/>
    <lineage>
        <taxon>Bacteria</taxon>
        <taxon>Pseudomonadati</taxon>
        <taxon>Pseudomonadota</taxon>
        <taxon>Gammaproteobacteria</taxon>
        <taxon>Alteromonadales</taxon>
        <taxon>Shewanellaceae</taxon>
        <taxon>Shewanella</taxon>
    </lineage>
</organism>
<comment type="caution">
    <text evidence="1">The sequence shown here is derived from an EMBL/GenBank/DDBJ whole genome shotgun (WGS) entry which is preliminary data.</text>
</comment>
<evidence type="ECO:0000313" key="2">
    <source>
        <dbReference type="Proteomes" id="UP000829384"/>
    </source>
</evidence>
<reference evidence="1 2" key="1">
    <citation type="submission" date="2020-08" db="EMBL/GenBank/DDBJ databases">
        <title>Whole genome sequence of Shewanella sp strain PS-2.</title>
        <authorList>
            <person name="Das S.K."/>
        </authorList>
    </citation>
    <scope>NUCLEOTIDE SEQUENCE [LARGE SCALE GENOMIC DNA]</scope>
    <source>
        <strain evidence="1 2">PS-2</strain>
    </source>
</reference>
<name>A0ABS9QW84_9GAMM</name>